<sequence>MPNELPTAPPPVATPCIGVCQLDPQGYCIGCRRTIDEIGRWRAMSDAERLRVMRDVLPARKHP</sequence>
<name>A0ABW8J9U5_9GAMM</name>
<evidence type="ECO:0000313" key="1">
    <source>
        <dbReference type="EMBL" id="MFK2879087.1"/>
    </source>
</evidence>
<reference evidence="1 2" key="1">
    <citation type="submission" date="2020-10" db="EMBL/GenBank/DDBJ databases">
        <title>Phylogeny of dyella-like bacteria.</title>
        <authorList>
            <person name="Fu J."/>
        </authorList>
    </citation>
    <scope>NUCLEOTIDE SEQUENCE [LARGE SCALE GENOMIC DNA]</scope>
    <source>
        <strain evidence="1 2">KACC 19113</strain>
    </source>
</reference>
<keyword evidence="2" id="KW-1185">Reference proteome</keyword>
<evidence type="ECO:0000313" key="2">
    <source>
        <dbReference type="Proteomes" id="UP001620339"/>
    </source>
</evidence>
<dbReference type="EMBL" id="JADIKK010000008">
    <property type="protein sequence ID" value="MFK2879087.1"/>
    <property type="molecule type" value="Genomic_DNA"/>
</dbReference>
<proteinExistence type="predicted"/>
<dbReference type="InterPro" id="IPR010710">
    <property type="entry name" value="DUF1289"/>
</dbReference>
<dbReference type="PANTHER" id="PTHR35175:SF2">
    <property type="entry name" value="DUF1289 DOMAIN-CONTAINING PROTEIN"/>
    <property type="match status" value="1"/>
</dbReference>
<comment type="caution">
    <text evidence="1">The sequence shown here is derived from an EMBL/GenBank/DDBJ whole genome shotgun (WGS) entry which is preliminary data.</text>
</comment>
<dbReference type="PANTHER" id="PTHR35175">
    <property type="entry name" value="DUF1289 DOMAIN-CONTAINING PROTEIN"/>
    <property type="match status" value="1"/>
</dbReference>
<protein>
    <submittedName>
        <fullName evidence="1">DUF1289 domain-containing protein</fullName>
    </submittedName>
</protein>
<accession>A0ABW8J9U5</accession>
<organism evidence="1 2">
    <name type="scientific">Rhodanobacter hydrolyticus</name>
    <dbReference type="NCBI Taxonomy" id="2250595"/>
    <lineage>
        <taxon>Bacteria</taxon>
        <taxon>Pseudomonadati</taxon>
        <taxon>Pseudomonadota</taxon>
        <taxon>Gammaproteobacteria</taxon>
        <taxon>Lysobacterales</taxon>
        <taxon>Rhodanobacteraceae</taxon>
        <taxon>Rhodanobacter</taxon>
    </lineage>
</organism>
<gene>
    <name evidence="1" type="ORF">ISP25_18620</name>
</gene>
<dbReference type="Proteomes" id="UP001620339">
    <property type="component" value="Unassembled WGS sequence"/>
</dbReference>
<dbReference type="Pfam" id="PF06945">
    <property type="entry name" value="DUF1289"/>
    <property type="match status" value="1"/>
</dbReference>